<evidence type="ECO:0000313" key="3">
    <source>
        <dbReference type="EMBL" id="KIO05194.1"/>
    </source>
</evidence>
<dbReference type="AlphaFoldDB" id="A0A0C3PBW1"/>
<keyword evidence="1" id="KW-1133">Transmembrane helix</keyword>
<feature type="transmembrane region" description="Helical" evidence="1">
    <location>
        <begin position="85"/>
        <end position="106"/>
    </location>
</feature>
<feature type="domain" description="DUF6533" evidence="2">
    <location>
        <begin position="15"/>
        <end position="54"/>
    </location>
</feature>
<gene>
    <name evidence="3" type="ORF">M404DRAFT_535491</name>
</gene>
<keyword evidence="1" id="KW-0812">Transmembrane</keyword>
<protein>
    <recommendedName>
        <fullName evidence="2">DUF6533 domain-containing protein</fullName>
    </recommendedName>
</protein>
<proteinExistence type="predicted"/>
<evidence type="ECO:0000259" key="2">
    <source>
        <dbReference type="Pfam" id="PF20151"/>
    </source>
</evidence>
<evidence type="ECO:0000256" key="1">
    <source>
        <dbReference type="SAM" id="Phobius"/>
    </source>
</evidence>
<dbReference type="HOGENOM" id="CLU_035509_7_3_1"/>
<keyword evidence="4" id="KW-1185">Reference proteome</keyword>
<dbReference type="Pfam" id="PF20151">
    <property type="entry name" value="DUF6533"/>
    <property type="match status" value="1"/>
</dbReference>
<feature type="transmembrane region" description="Helical" evidence="1">
    <location>
        <begin position="206"/>
        <end position="227"/>
    </location>
</feature>
<dbReference type="InterPro" id="IPR045340">
    <property type="entry name" value="DUF6533"/>
</dbReference>
<organism evidence="3 4">
    <name type="scientific">Pisolithus tinctorius Marx 270</name>
    <dbReference type="NCBI Taxonomy" id="870435"/>
    <lineage>
        <taxon>Eukaryota</taxon>
        <taxon>Fungi</taxon>
        <taxon>Dikarya</taxon>
        <taxon>Basidiomycota</taxon>
        <taxon>Agaricomycotina</taxon>
        <taxon>Agaricomycetes</taxon>
        <taxon>Agaricomycetidae</taxon>
        <taxon>Boletales</taxon>
        <taxon>Sclerodermatineae</taxon>
        <taxon>Pisolithaceae</taxon>
        <taxon>Pisolithus</taxon>
    </lineage>
</organism>
<dbReference type="InParanoid" id="A0A0C3PBW1"/>
<dbReference type="Proteomes" id="UP000054217">
    <property type="component" value="Unassembled WGS sequence"/>
</dbReference>
<evidence type="ECO:0000313" key="4">
    <source>
        <dbReference type="Proteomes" id="UP000054217"/>
    </source>
</evidence>
<dbReference type="EMBL" id="KN831968">
    <property type="protein sequence ID" value="KIO05194.1"/>
    <property type="molecule type" value="Genomic_DNA"/>
</dbReference>
<sequence length="268" mass="29798">MSSLDHRQVSKSSPALFIYDYALTFSKEIDLFWRQGRQTWAFAFFIANRYIGVLGRIPEFFWIFFPNSSGLDNSVCSDLYLSAQIFVVVLQVIGSAIMIGRVYAFYNRDRRVLSLLAVVGMICIGVSSWALSYRPPPSPSKKIATVEVTRAGCPNPVTSVEASHLAAAWGGQLLVDALVFILTLRQLIHSHSLGKGTFVALSLRDGAIYFAVMMAANVANITTYLVVTDPFERSMLSTPTNVLCVVMISRLMINLRNLERKLTAELPE</sequence>
<reference evidence="3 4" key="1">
    <citation type="submission" date="2014-04" db="EMBL/GenBank/DDBJ databases">
        <authorList>
            <consortium name="DOE Joint Genome Institute"/>
            <person name="Kuo A."/>
            <person name="Kohler A."/>
            <person name="Costa M.D."/>
            <person name="Nagy L.G."/>
            <person name="Floudas D."/>
            <person name="Copeland A."/>
            <person name="Barry K.W."/>
            <person name="Cichocki N."/>
            <person name="Veneault-Fourrey C."/>
            <person name="LaButti K."/>
            <person name="Lindquist E.A."/>
            <person name="Lipzen A."/>
            <person name="Lundell T."/>
            <person name="Morin E."/>
            <person name="Murat C."/>
            <person name="Sun H."/>
            <person name="Tunlid A."/>
            <person name="Henrissat B."/>
            <person name="Grigoriev I.V."/>
            <person name="Hibbett D.S."/>
            <person name="Martin F."/>
            <person name="Nordberg H.P."/>
            <person name="Cantor M.N."/>
            <person name="Hua S.X."/>
        </authorList>
    </citation>
    <scope>NUCLEOTIDE SEQUENCE [LARGE SCALE GENOMIC DNA]</scope>
    <source>
        <strain evidence="3 4">Marx 270</strain>
    </source>
</reference>
<accession>A0A0C3PBW1</accession>
<name>A0A0C3PBW1_PISTI</name>
<dbReference type="OrthoDB" id="2692685at2759"/>
<keyword evidence="1" id="KW-0472">Membrane</keyword>
<reference evidence="4" key="2">
    <citation type="submission" date="2015-01" db="EMBL/GenBank/DDBJ databases">
        <title>Evolutionary Origins and Diversification of the Mycorrhizal Mutualists.</title>
        <authorList>
            <consortium name="DOE Joint Genome Institute"/>
            <consortium name="Mycorrhizal Genomics Consortium"/>
            <person name="Kohler A."/>
            <person name="Kuo A."/>
            <person name="Nagy L.G."/>
            <person name="Floudas D."/>
            <person name="Copeland A."/>
            <person name="Barry K.W."/>
            <person name="Cichocki N."/>
            <person name="Veneault-Fourrey C."/>
            <person name="LaButti K."/>
            <person name="Lindquist E.A."/>
            <person name="Lipzen A."/>
            <person name="Lundell T."/>
            <person name="Morin E."/>
            <person name="Murat C."/>
            <person name="Riley R."/>
            <person name="Ohm R."/>
            <person name="Sun H."/>
            <person name="Tunlid A."/>
            <person name="Henrissat B."/>
            <person name="Grigoriev I.V."/>
            <person name="Hibbett D.S."/>
            <person name="Martin F."/>
        </authorList>
    </citation>
    <scope>NUCLEOTIDE SEQUENCE [LARGE SCALE GENOMIC DNA]</scope>
    <source>
        <strain evidence="4">Marx 270</strain>
    </source>
</reference>
<feature type="transmembrane region" description="Helical" evidence="1">
    <location>
        <begin position="40"/>
        <end position="65"/>
    </location>
</feature>
<feature type="transmembrane region" description="Helical" evidence="1">
    <location>
        <begin position="113"/>
        <end position="131"/>
    </location>
</feature>